<dbReference type="EMBL" id="JAGTPX010000007">
    <property type="protein sequence ID" value="MBR8669713.1"/>
    <property type="molecule type" value="Genomic_DNA"/>
</dbReference>
<reference evidence="1" key="1">
    <citation type="submission" date="2021-04" db="EMBL/GenBank/DDBJ databases">
        <title>Genomic analysis of electroactive and textile dye degrading Bacillus circulans strain: DC10 isolated from constructed wetland-microbial fuel cells treating textile dye wastewaters.</title>
        <authorList>
            <person name="Patel D.U."/>
            <person name="Desai C.R."/>
        </authorList>
    </citation>
    <scope>NUCLEOTIDE SEQUENCE</scope>
    <source>
        <strain evidence="1">DC10</strain>
    </source>
</reference>
<sequence>MKKKLGIALLIIIVLMITVTTKIGHSENELTIDTINHPDFLKDKQAVVYLSTTADQDMNNKGISYAVFIDDQGKACGFQMAGLELGSMAISDKQLLIEDKHTMRLIGEKNAVIDRKYQHTGERTGYLAKQDIFFSIYNSGTNSTDGYNSNIYWGNDEGFRGGNLPYYILSSGSTEEEIFLLTADLEKNEYTLRKVVLKNNQLEKNDIKKLEMKKGYQYAPLAPILSDNLHYYILLSEVSNDNRENTVLFLLNKKTLEQTKVELNTGYMTNDPAAFSINSKNGAYLWRDVFFYVNGIGEVFAVSKDGQEQNKFLLEDFPQDGIRHNEEVYFVGDQLFVLRYDDSKKDKYYLESYSLENGEKVEEQGIEGLDKILSSVKGTSIYSYDFKILK</sequence>
<name>A0A941GJQ9_NIACI</name>
<proteinExistence type="predicted"/>
<dbReference type="AlphaFoldDB" id="A0A941GJQ9"/>
<organism evidence="1">
    <name type="scientific">Niallia circulans</name>
    <name type="common">Bacillus circulans</name>
    <dbReference type="NCBI Taxonomy" id="1397"/>
    <lineage>
        <taxon>Bacteria</taxon>
        <taxon>Bacillati</taxon>
        <taxon>Bacillota</taxon>
        <taxon>Bacilli</taxon>
        <taxon>Bacillales</taxon>
        <taxon>Bacillaceae</taxon>
        <taxon>Niallia</taxon>
    </lineage>
</organism>
<gene>
    <name evidence="1" type="ORF">KD144_09175</name>
</gene>
<accession>A0A941GJQ9</accession>
<dbReference type="RefSeq" id="WP_212118532.1">
    <property type="nucleotide sequence ID" value="NZ_JAGTPX020000008.1"/>
</dbReference>
<evidence type="ECO:0000313" key="1">
    <source>
        <dbReference type="EMBL" id="MBR8669713.1"/>
    </source>
</evidence>
<protein>
    <submittedName>
        <fullName evidence="1">Uncharacterized protein</fullName>
    </submittedName>
</protein>
<comment type="caution">
    <text evidence="1">The sequence shown here is derived from an EMBL/GenBank/DDBJ whole genome shotgun (WGS) entry which is preliminary data.</text>
</comment>